<evidence type="ECO:0000313" key="2">
    <source>
        <dbReference type="EMBL" id="AGB02915.1"/>
    </source>
</evidence>
<evidence type="ECO:0000313" key="3">
    <source>
        <dbReference type="Proteomes" id="UP000010824"/>
    </source>
</evidence>
<dbReference type="KEGG" id="mfo:Metfor_1894"/>
<evidence type="ECO:0000259" key="1">
    <source>
        <dbReference type="PROSITE" id="PS51186"/>
    </source>
</evidence>
<dbReference type="Proteomes" id="UP000010824">
    <property type="component" value="Chromosome"/>
</dbReference>
<dbReference type="GeneID" id="14308283"/>
<sequence>MPTITAPAESDRYNEDLTLLTLYSLAGEESSGFLAIRPHFIRHLGKVIFSEKTMPSAERMVEAVTVRELTSAEMVRAERELWIHYHQQKADPLHDRLFAVFSGQRIIGVARCSRHEDGLEVDAVYVLEEYRLRGFARSVMILLIEECGRNETLYMHSKTELVNFYGSLGFRLIPEADLPTSIRDRFDFVFGDLDSIQVTPMRREPGEPDTVPATP</sequence>
<reference evidence="2 3" key="2">
    <citation type="journal article" date="2014" name="Genome Announc.">
        <title>Complete Genome Sequence of Methanoregula formicica SMSPT, a Mesophilic Hydrogenotrophic Methanogen Isolated from a Methanogenic Upflow Anaerobic Sludge Blanket Reactor.</title>
        <authorList>
            <person name="Yamamoto K."/>
            <person name="Tamaki H."/>
            <person name="Cadillo-Quiroz H."/>
            <person name="Imachi H."/>
            <person name="Kyrpides N."/>
            <person name="Woyke T."/>
            <person name="Goodwin L."/>
            <person name="Zinder S.H."/>
            <person name="Kamagata Y."/>
            <person name="Liu W.T."/>
        </authorList>
    </citation>
    <scope>NUCLEOTIDE SEQUENCE [LARGE SCALE GENOMIC DNA]</scope>
    <source>
        <strain evidence="3">DSM 22288 / NBRC 105244 / SMSP</strain>
    </source>
</reference>
<keyword evidence="3" id="KW-1185">Reference proteome</keyword>
<dbReference type="AlphaFoldDB" id="L0HFW1"/>
<dbReference type="InterPro" id="IPR016181">
    <property type="entry name" value="Acyl_CoA_acyltransferase"/>
</dbReference>
<dbReference type="Gene3D" id="3.40.630.30">
    <property type="match status" value="1"/>
</dbReference>
<organism evidence="2 3">
    <name type="scientific">Methanoregula formicica (strain DSM 22288 / NBRC 105244 / SMSP)</name>
    <dbReference type="NCBI Taxonomy" id="593750"/>
    <lineage>
        <taxon>Archaea</taxon>
        <taxon>Methanobacteriati</taxon>
        <taxon>Methanobacteriota</taxon>
        <taxon>Stenosarchaea group</taxon>
        <taxon>Methanomicrobia</taxon>
        <taxon>Methanomicrobiales</taxon>
        <taxon>Methanoregulaceae</taxon>
        <taxon>Methanoregula</taxon>
    </lineage>
</organism>
<dbReference type="STRING" id="593750.Metfor_1894"/>
<dbReference type="eggNOG" id="arCOG00839">
    <property type="taxonomic scope" value="Archaea"/>
</dbReference>
<dbReference type="GO" id="GO:0016747">
    <property type="term" value="F:acyltransferase activity, transferring groups other than amino-acyl groups"/>
    <property type="evidence" value="ECO:0007669"/>
    <property type="project" value="InterPro"/>
</dbReference>
<dbReference type="SUPFAM" id="SSF55729">
    <property type="entry name" value="Acyl-CoA N-acyltransferases (Nat)"/>
    <property type="match status" value="1"/>
</dbReference>
<gene>
    <name evidence="2" type="ordered locus">Metfor_1894</name>
</gene>
<keyword evidence="2" id="KW-0808">Transferase</keyword>
<proteinExistence type="predicted"/>
<dbReference type="Pfam" id="PF00583">
    <property type="entry name" value="Acetyltransf_1"/>
    <property type="match status" value="1"/>
</dbReference>
<dbReference type="CDD" id="cd04301">
    <property type="entry name" value="NAT_SF"/>
    <property type="match status" value="1"/>
</dbReference>
<dbReference type="InParanoid" id="L0HFW1"/>
<dbReference type="EMBL" id="CP003167">
    <property type="protein sequence ID" value="AGB02915.1"/>
    <property type="molecule type" value="Genomic_DNA"/>
</dbReference>
<dbReference type="InterPro" id="IPR000182">
    <property type="entry name" value="GNAT_dom"/>
</dbReference>
<reference evidence="3" key="1">
    <citation type="submission" date="2011-12" db="EMBL/GenBank/DDBJ databases">
        <title>Complete sequence of Methanoregula formicicum SMSP.</title>
        <authorList>
            <person name="Lucas S."/>
            <person name="Han J."/>
            <person name="Lapidus A."/>
            <person name="Cheng J.-F."/>
            <person name="Goodwin L."/>
            <person name="Pitluck S."/>
            <person name="Peters L."/>
            <person name="Ovchinnikova G."/>
            <person name="Teshima H."/>
            <person name="Detter J.C."/>
            <person name="Han C."/>
            <person name="Tapia R."/>
            <person name="Land M."/>
            <person name="Hauser L."/>
            <person name="Kyrpides N."/>
            <person name="Ivanova N."/>
            <person name="Pagani I."/>
            <person name="Imachi H."/>
            <person name="Tamaki H."/>
            <person name="Sekiguchi Y."/>
            <person name="Kamagata Y."/>
            <person name="Cadillo-Quiroz H."/>
            <person name="Zinder S."/>
            <person name="Liu W.-T."/>
            <person name="Woyke T."/>
        </authorList>
    </citation>
    <scope>NUCLEOTIDE SEQUENCE [LARGE SCALE GENOMIC DNA]</scope>
    <source>
        <strain evidence="3">DSM 22288 / NBRC 105244 / SMSP</strain>
    </source>
</reference>
<dbReference type="RefSeq" id="WP_015285878.1">
    <property type="nucleotide sequence ID" value="NC_019943.1"/>
</dbReference>
<dbReference type="PROSITE" id="PS51186">
    <property type="entry name" value="GNAT"/>
    <property type="match status" value="1"/>
</dbReference>
<feature type="domain" description="N-acetyltransferase" evidence="1">
    <location>
        <begin position="47"/>
        <end position="189"/>
    </location>
</feature>
<name>L0HFW1_METFS</name>
<dbReference type="HOGENOM" id="CLU_111442_0_0_2"/>
<accession>L0HFW1</accession>
<protein>
    <submittedName>
        <fullName evidence="2">Acetyltransferase (GNAT) family protein</fullName>
    </submittedName>
</protein>